<dbReference type="GO" id="GO:0006624">
    <property type="term" value="P:vacuolar protein processing"/>
    <property type="evidence" value="ECO:0007669"/>
    <property type="project" value="TreeGrafter"/>
</dbReference>
<evidence type="ECO:0000256" key="1">
    <source>
        <dbReference type="ARBA" id="ARBA00004477"/>
    </source>
</evidence>
<dbReference type="AlphaFoldDB" id="A0A3N4LPC8"/>
<dbReference type="PANTHER" id="PTHR13505:SF7">
    <property type="entry name" value="TRANSMEMBRANE PROTEIN 208"/>
    <property type="match status" value="1"/>
</dbReference>
<keyword evidence="5 8" id="KW-1133">Transmembrane helix</keyword>
<dbReference type="InterPro" id="IPR008506">
    <property type="entry name" value="SND2/TMEM208"/>
</dbReference>
<evidence type="ECO:0000313" key="9">
    <source>
        <dbReference type="EMBL" id="RPB23379.1"/>
    </source>
</evidence>
<feature type="transmembrane region" description="Helical" evidence="8">
    <location>
        <begin position="120"/>
        <end position="140"/>
    </location>
</feature>
<proteinExistence type="inferred from homology"/>
<dbReference type="PANTHER" id="PTHR13505">
    <property type="entry name" value="TRANSMEMBRANE PROTEIN 208"/>
    <property type="match status" value="1"/>
</dbReference>
<keyword evidence="3 8" id="KW-0812">Transmembrane</keyword>
<dbReference type="Pfam" id="PF05620">
    <property type="entry name" value="TMEM208_SND2"/>
    <property type="match status" value="1"/>
</dbReference>
<dbReference type="OrthoDB" id="10012212at2759"/>
<feature type="transmembrane region" description="Helical" evidence="8">
    <location>
        <begin position="20"/>
        <end position="38"/>
    </location>
</feature>
<evidence type="ECO:0000256" key="5">
    <source>
        <dbReference type="ARBA" id="ARBA00022989"/>
    </source>
</evidence>
<comment type="similarity">
    <text evidence="2">Belongs to the TMEM208 family.</text>
</comment>
<evidence type="ECO:0000256" key="8">
    <source>
        <dbReference type="SAM" id="Phobius"/>
    </source>
</evidence>
<evidence type="ECO:0000256" key="6">
    <source>
        <dbReference type="ARBA" id="ARBA00023136"/>
    </source>
</evidence>
<dbReference type="GO" id="GO:0005773">
    <property type="term" value="C:vacuole"/>
    <property type="evidence" value="ECO:0007669"/>
    <property type="project" value="GOC"/>
</dbReference>
<comment type="subcellular location">
    <subcellularLocation>
        <location evidence="1">Endoplasmic reticulum membrane</location>
        <topology evidence="1">Multi-pass membrane protein</topology>
    </subcellularLocation>
</comment>
<gene>
    <name evidence="9" type="ORF">L211DRAFT_838880</name>
</gene>
<dbReference type="GO" id="GO:0005789">
    <property type="term" value="C:endoplasmic reticulum membrane"/>
    <property type="evidence" value="ECO:0007669"/>
    <property type="project" value="UniProtKB-SubCell"/>
</dbReference>
<dbReference type="STRING" id="1051890.A0A3N4LPC8"/>
<keyword evidence="6 8" id="KW-0472">Membrane</keyword>
<accession>A0A3N4LPC8</accession>
<organism evidence="9 10">
    <name type="scientific">Terfezia boudieri ATCC MYA-4762</name>
    <dbReference type="NCBI Taxonomy" id="1051890"/>
    <lineage>
        <taxon>Eukaryota</taxon>
        <taxon>Fungi</taxon>
        <taxon>Dikarya</taxon>
        <taxon>Ascomycota</taxon>
        <taxon>Pezizomycotina</taxon>
        <taxon>Pezizomycetes</taxon>
        <taxon>Pezizales</taxon>
        <taxon>Pezizaceae</taxon>
        <taxon>Terfezia</taxon>
    </lineage>
</organism>
<evidence type="ECO:0000256" key="2">
    <source>
        <dbReference type="ARBA" id="ARBA00009950"/>
    </source>
</evidence>
<dbReference type="InParanoid" id="A0A3N4LPC8"/>
<evidence type="ECO:0000256" key="3">
    <source>
        <dbReference type="ARBA" id="ARBA00022692"/>
    </source>
</evidence>
<keyword evidence="4" id="KW-0256">Endoplasmic reticulum</keyword>
<name>A0A3N4LPC8_9PEZI</name>
<feature type="region of interest" description="Disordered" evidence="7">
    <location>
        <begin position="152"/>
        <end position="177"/>
    </location>
</feature>
<dbReference type="EMBL" id="ML121547">
    <property type="protein sequence ID" value="RPB23379.1"/>
    <property type="molecule type" value="Genomic_DNA"/>
</dbReference>
<dbReference type="Proteomes" id="UP000267821">
    <property type="component" value="Unassembled WGS sequence"/>
</dbReference>
<evidence type="ECO:0000256" key="7">
    <source>
        <dbReference type="SAM" id="MobiDB-lite"/>
    </source>
</evidence>
<protein>
    <submittedName>
        <fullName evidence="9">DUF788 domain protein</fullName>
    </submittedName>
</protein>
<evidence type="ECO:0000313" key="10">
    <source>
        <dbReference type="Proteomes" id="UP000267821"/>
    </source>
</evidence>
<evidence type="ECO:0000256" key="4">
    <source>
        <dbReference type="ARBA" id="ARBA00022824"/>
    </source>
</evidence>
<sequence>MAQKAAKQVARRNATSLNTLHVTSLCIHVYFIIYRLLLHRRSATTSAYTKYILFSLPALLIEAYLEQISRPKYAAGNAGDLRRAGEDLDAKGLMEYLWDIIYVTWGCLVGVSVLGEWVWWLWTVIPFYAVYTGISMFMGFRRNFGGVGGAGKTEAPEGMSNRQKKLEKRGGQRVFSG</sequence>
<keyword evidence="10" id="KW-1185">Reference proteome</keyword>
<feature type="transmembrane region" description="Helical" evidence="8">
    <location>
        <begin position="96"/>
        <end position="114"/>
    </location>
</feature>
<reference evidence="9 10" key="1">
    <citation type="journal article" date="2018" name="Nat. Ecol. Evol.">
        <title>Pezizomycetes genomes reveal the molecular basis of ectomycorrhizal truffle lifestyle.</title>
        <authorList>
            <person name="Murat C."/>
            <person name="Payen T."/>
            <person name="Noel B."/>
            <person name="Kuo A."/>
            <person name="Morin E."/>
            <person name="Chen J."/>
            <person name="Kohler A."/>
            <person name="Krizsan K."/>
            <person name="Balestrini R."/>
            <person name="Da Silva C."/>
            <person name="Montanini B."/>
            <person name="Hainaut M."/>
            <person name="Levati E."/>
            <person name="Barry K.W."/>
            <person name="Belfiori B."/>
            <person name="Cichocki N."/>
            <person name="Clum A."/>
            <person name="Dockter R.B."/>
            <person name="Fauchery L."/>
            <person name="Guy J."/>
            <person name="Iotti M."/>
            <person name="Le Tacon F."/>
            <person name="Lindquist E.A."/>
            <person name="Lipzen A."/>
            <person name="Malagnac F."/>
            <person name="Mello A."/>
            <person name="Molinier V."/>
            <person name="Miyauchi S."/>
            <person name="Poulain J."/>
            <person name="Riccioni C."/>
            <person name="Rubini A."/>
            <person name="Sitrit Y."/>
            <person name="Splivallo R."/>
            <person name="Traeger S."/>
            <person name="Wang M."/>
            <person name="Zifcakova L."/>
            <person name="Wipf D."/>
            <person name="Zambonelli A."/>
            <person name="Paolocci F."/>
            <person name="Nowrousian M."/>
            <person name="Ottonello S."/>
            <person name="Baldrian P."/>
            <person name="Spatafora J.W."/>
            <person name="Henrissat B."/>
            <person name="Nagy L.G."/>
            <person name="Aury J.M."/>
            <person name="Wincker P."/>
            <person name="Grigoriev I.V."/>
            <person name="Bonfante P."/>
            <person name="Martin F.M."/>
        </authorList>
    </citation>
    <scope>NUCLEOTIDE SEQUENCE [LARGE SCALE GENOMIC DNA]</scope>
    <source>
        <strain evidence="9 10">ATCC MYA-4762</strain>
    </source>
</reference>